<dbReference type="AlphaFoldDB" id="A0A5N5SQ42"/>
<sequence length="226" mass="25809">MQQGCDFLPQAMSTRMVAGMWWFFTLIMISSYTANLAAFLTVERMESPIESVEDLAAQTKIKYGSLESGTTTVFFKFLRFNNIEDMSILPLPRVYPIGTPKLPLPRVYPIGTPKLPLPRVYPIGTKLPLPRVYPIGSPFKGDIDVVILSLQEKGRLYFLKEKWWRQKRGGGRCKLPFMQVLKDELRFVFKCKGSVKPVKKKAEEGENNEIYVGSNEYNYGLKNPPT</sequence>
<evidence type="ECO:0000256" key="9">
    <source>
        <dbReference type="ARBA" id="ARBA00023180"/>
    </source>
</evidence>
<feature type="transmembrane region" description="Helical" evidence="12">
    <location>
        <begin position="20"/>
        <end position="42"/>
    </location>
</feature>
<evidence type="ECO:0000313" key="14">
    <source>
        <dbReference type="EMBL" id="KAB7495878.1"/>
    </source>
</evidence>
<keyword evidence="5 12" id="KW-1133">Transmembrane helix</keyword>
<dbReference type="Gene3D" id="1.10.287.70">
    <property type="match status" value="1"/>
</dbReference>
<keyword evidence="9" id="KW-0325">Glycoprotein</keyword>
<evidence type="ECO:0000256" key="1">
    <source>
        <dbReference type="ARBA" id="ARBA00004141"/>
    </source>
</evidence>
<dbReference type="OrthoDB" id="5984008at2759"/>
<feature type="domain" description="Ionotropic glutamate receptor C-terminal" evidence="13">
    <location>
        <begin position="1"/>
        <end position="188"/>
    </location>
</feature>
<protein>
    <submittedName>
        <fullName evidence="14">Glutamate receptor ionotropic, kainate 1</fullName>
    </submittedName>
</protein>
<dbReference type="InterPro" id="IPR001320">
    <property type="entry name" value="Iontro_rcpt_C"/>
</dbReference>
<evidence type="ECO:0000256" key="3">
    <source>
        <dbReference type="ARBA" id="ARBA00022448"/>
    </source>
</evidence>
<dbReference type="EMBL" id="SEYY01022013">
    <property type="protein sequence ID" value="KAB7495878.1"/>
    <property type="molecule type" value="Genomic_DNA"/>
</dbReference>
<keyword evidence="15" id="KW-1185">Reference proteome</keyword>
<dbReference type="GO" id="GO:0015276">
    <property type="term" value="F:ligand-gated monoatomic ion channel activity"/>
    <property type="evidence" value="ECO:0007669"/>
    <property type="project" value="InterPro"/>
</dbReference>
<dbReference type="PANTHER" id="PTHR18966">
    <property type="entry name" value="IONOTROPIC GLUTAMATE RECEPTOR"/>
    <property type="match status" value="1"/>
</dbReference>
<evidence type="ECO:0000256" key="12">
    <source>
        <dbReference type="SAM" id="Phobius"/>
    </source>
</evidence>
<evidence type="ECO:0000256" key="11">
    <source>
        <dbReference type="ARBA" id="ARBA00023303"/>
    </source>
</evidence>
<evidence type="ECO:0000256" key="5">
    <source>
        <dbReference type="ARBA" id="ARBA00022989"/>
    </source>
</evidence>
<organism evidence="14 15">
    <name type="scientific">Armadillidium nasatum</name>
    <dbReference type="NCBI Taxonomy" id="96803"/>
    <lineage>
        <taxon>Eukaryota</taxon>
        <taxon>Metazoa</taxon>
        <taxon>Ecdysozoa</taxon>
        <taxon>Arthropoda</taxon>
        <taxon>Crustacea</taxon>
        <taxon>Multicrustacea</taxon>
        <taxon>Malacostraca</taxon>
        <taxon>Eumalacostraca</taxon>
        <taxon>Peracarida</taxon>
        <taxon>Isopoda</taxon>
        <taxon>Oniscidea</taxon>
        <taxon>Crinocheta</taxon>
        <taxon>Armadillidiidae</taxon>
        <taxon>Armadillidium</taxon>
    </lineage>
</organism>
<evidence type="ECO:0000256" key="4">
    <source>
        <dbReference type="ARBA" id="ARBA00022692"/>
    </source>
</evidence>
<dbReference type="GO" id="GO:0016020">
    <property type="term" value="C:membrane"/>
    <property type="evidence" value="ECO:0007669"/>
    <property type="project" value="UniProtKB-SubCell"/>
</dbReference>
<evidence type="ECO:0000313" key="15">
    <source>
        <dbReference type="Proteomes" id="UP000326759"/>
    </source>
</evidence>
<evidence type="ECO:0000256" key="6">
    <source>
        <dbReference type="ARBA" id="ARBA00023065"/>
    </source>
</evidence>
<evidence type="ECO:0000256" key="2">
    <source>
        <dbReference type="ARBA" id="ARBA00008685"/>
    </source>
</evidence>
<gene>
    <name evidence="14" type="primary">GRIK1</name>
    <name evidence="14" type="ORF">Anas_06144</name>
</gene>
<keyword evidence="11" id="KW-0407">Ion channel</keyword>
<keyword evidence="4 12" id="KW-0812">Transmembrane</keyword>
<dbReference type="InterPro" id="IPR015683">
    <property type="entry name" value="Ionotropic_Glu_rcpt"/>
</dbReference>
<comment type="subcellular location">
    <subcellularLocation>
        <location evidence="1">Membrane</location>
        <topology evidence="1">Multi-pass membrane protein</topology>
    </subcellularLocation>
</comment>
<dbReference type="Proteomes" id="UP000326759">
    <property type="component" value="Unassembled WGS sequence"/>
</dbReference>
<comment type="caution">
    <text evidence="14">The sequence shown here is derived from an EMBL/GenBank/DDBJ whole genome shotgun (WGS) entry which is preliminary data.</text>
</comment>
<evidence type="ECO:0000256" key="10">
    <source>
        <dbReference type="ARBA" id="ARBA00023286"/>
    </source>
</evidence>
<keyword evidence="6" id="KW-0406">Ion transport</keyword>
<keyword evidence="10" id="KW-1071">Ligand-gated ion channel</keyword>
<evidence type="ECO:0000256" key="8">
    <source>
        <dbReference type="ARBA" id="ARBA00023170"/>
    </source>
</evidence>
<accession>A0A5N5SQ42</accession>
<keyword evidence="8 14" id="KW-0675">Receptor</keyword>
<name>A0A5N5SQ42_9CRUS</name>
<proteinExistence type="inferred from homology"/>
<dbReference type="SUPFAM" id="SSF53850">
    <property type="entry name" value="Periplasmic binding protein-like II"/>
    <property type="match status" value="1"/>
</dbReference>
<dbReference type="Pfam" id="PF00060">
    <property type="entry name" value="Lig_chan"/>
    <property type="match status" value="1"/>
</dbReference>
<evidence type="ECO:0000256" key="7">
    <source>
        <dbReference type="ARBA" id="ARBA00023136"/>
    </source>
</evidence>
<reference evidence="14 15" key="1">
    <citation type="journal article" date="2019" name="PLoS Biol.">
        <title>Sex chromosomes control vertical transmission of feminizing Wolbachia symbionts in an isopod.</title>
        <authorList>
            <person name="Becking T."/>
            <person name="Chebbi M.A."/>
            <person name="Giraud I."/>
            <person name="Moumen B."/>
            <person name="Laverre T."/>
            <person name="Caubet Y."/>
            <person name="Peccoud J."/>
            <person name="Gilbert C."/>
            <person name="Cordaux R."/>
        </authorList>
    </citation>
    <scope>NUCLEOTIDE SEQUENCE [LARGE SCALE GENOMIC DNA]</scope>
    <source>
        <strain evidence="14">ANa2</strain>
        <tissue evidence="14">Whole body excluding digestive tract and cuticle</tissue>
    </source>
</reference>
<keyword evidence="3" id="KW-0813">Transport</keyword>
<comment type="similarity">
    <text evidence="2">Belongs to the glutamate-gated ion channel (TC 1.A.10.1) family.</text>
</comment>
<dbReference type="Gene3D" id="3.40.190.10">
    <property type="entry name" value="Periplasmic binding protein-like II"/>
    <property type="match status" value="1"/>
</dbReference>
<keyword evidence="7 12" id="KW-0472">Membrane</keyword>
<evidence type="ECO:0000259" key="13">
    <source>
        <dbReference type="Pfam" id="PF00060"/>
    </source>
</evidence>